<dbReference type="AlphaFoldDB" id="A0A841GVB5"/>
<feature type="domain" description="PPM-type phosphatase" evidence="3">
    <location>
        <begin position="241"/>
        <end position="455"/>
    </location>
</feature>
<keyword evidence="1 4" id="KW-0378">Hydrolase</keyword>
<dbReference type="InterPro" id="IPR001932">
    <property type="entry name" value="PPM-type_phosphatase-like_dom"/>
</dbReference>
<gene>
    <name evidence="4" type="ORF">HNP65_001353</name>
</gene>
<dbReference type="RefSeq" id="WP_184619528.1">
    <property type="nucleotide sequence ID" value="NZ_JACHEX010000003.1"/>
</dbReference>
<dbReference type="SUPFAM" id="SSF55781">
    <property type="entry name" value="GAF domain-like"/>
    <property type="match status" value="1"/>
</dbReference>
<evidence type="ECO:0000256" key="1">
    <source>
        <dbReference type="ARBA" id="ARBA00022801"/>
    </source>
</evidence>
<accession>A0A841GVB5</accession>
<dbReference type="InterPro" id="IPR052016">
    <property type="entry name" value="Bact_Sigma-Reg"/>
</dbReference>
<keyword evidence="5" id="KW-1185">Reference proteome</keyword>
<feature type="coiled-coil region" evidence="2">
    <location>
        <begin position="23"/>
        <end position="50"/>
    </location>
</feature>
<dbReference type="EMBL" id="JACHEX010000003">
    <property type="protein sequence ID" value="MBB6062901.1"/>
    <property type="molecule type" value="Genomic_DNA"/>
</dbReference>
<dbReference type="SUPFAM" id="SSF81606">
    <property type="entry name" value="PP2C-like"/>
    <property type="match status" value="1"/>
</dbReference>
<dbReference type="Gene3D" id="3.60.40.10">
    <property type="entry name" value="PPM-type phosphatase domain"/>
    <property type="match status" value="1"/>
</dbReference>
<comment type="caution">
    <text evidence="4">The sequence shown here is derived from an EMBL/GenBank/DDBJ whole genome shotgun (WGS) entry which is preliminary data.</text>
</comment>
<dbReference type="InterPro" id="IPR029016">
    <property type="entry name" value="GAF-like_dom_sf"/>
</dbReference>
<dbReference type="PANTHER" id="PTHR43156:SF2">
    <property type="entry name" value="STAGE II SPORULATION PROTEIN E"/>
    <property type="match status" value="1"/>
</dbReference>
<dbReference type="PANTHER" id="PTHR43156">
    <property type="entry name" value="STAGE II SPORULATION PROTEIN E-RELATED"/>
    <property type="match status" value="1"/>
</dbReference>
<dbReference type="InterPro" id="IPR036457">
    <property type="entry name" value="PPM-type-like_dom_sf"/>
</dbReference>
<dbReference type="EC" id="3.1.3.3" evidence="4"/>
<proteinExistence type="predicted"/>
<dbReference type="GO" id="GO:0016791">
    <property type="term" value="F:phosphatase activity"/>
    <property type="evidence" value="ECO:0007669"/>
    <property type="project" value="TreeGrafter"/>
</dbReference>
<dbReference type="Gene3D" id="3.30.450.40">
    <property type="match status" value="1"/>
</dbReference>
<sequence length="457" mass="51844">MIKRLQDVYEMLCRISGKEPKVYESEEKLLNAIEEEIEKINAEILAYKQELESSTILIESQLEEITRLYEEISTLFEISKIIASNIETKQILKPILYTLKKAMGFKCGIISLNYERKVMETVGTCPENINQLVSEEVDEFSSETVIKERCEKLNNESIIFKYISTASDEKAGYLLFVGKESGSIFTAGDKKIVESTAQQISGSIEREIALKEEIERERLNQQIEIARNIQLNFFPKKFPHDDNFDSFGESTPAIHVGGDYFDVFVKNDFLFGIVADVSGKGLPASLIMSSMRSAFKSLIESTDGDLKRTFNSLNNMVSVDVGEDRFVTCVSFKISRDGILEVINAGHDPLYIVNSSSISKVKSTNTPLGMFEDMDFEVQTFKLSSGDLIFAYTDGIPEARNLSGEEYDFERLERILKKVYLLSAKEIIYNVENDVFRFSQGAPQHDDMTLLAIKYFN</sequence>
<evidence type="ECO:0000313" key="4">
    <source>
        <dbReference type="EMBL" id="MBB6062901.1"/>
    </source>
</evidence>
<dbReference type="Pfam" id="PF07228">
    <property type="entry name" value="SpoIIE"/>
    <property type="match status" value="1"/>
</dbReference>
<evidence type="ECO:0000256" key="2">
    <source>
        <dbReference type="SAM" id="Coils"/>
    </source>
</evidence>
<evidence type="ECO:0000313" key="5">
    <source>
        <dbReference type="Proteomes" id="UP000555828"/>
    </source>
</evidence>
<dbReference type="Proteomes" id="UP000555828">
    <property type="component" value="Unassembled WGS sequence"/>
</dbReference>
<protein>
    <submittedName>
        <fullName evidence="4">Sigma-B regulation protein RsbU (Phosphoserine phosphatase)</fullName>
        <ecNumber evidence="4">3.1.3.3</ecNumber>
    </submittedName>
</protein>
<dbReference type="SMART" id="SM00331">
    <property type="entry name" value="PP2C_SIG"/>
    <property type="match status" value="1"/>
</dbReference>
<evidence type="ECO:0000259" key="3">
    <source>
        <dbReference type="SMART" id="SM00331"/>
    </source>
</evidence>
<keyword evidence="2" id="KW-0175">Coiled coil</keyword>
<name>A0A841GVB5_9BACT</name>
<reference evidence="4 5" key="1">
    <citation type="submission" date="2020-08" db="EMBL/GenBank/DDBJ databases">
        <title>Genomic Encyclopedia of Type Strains, Phase IV (KMG-IV): sequencing the most valuable type-strain genomes for metagenomic binning, comparative biology and taxonomic classification.</title>
        <authorList>
            <person name="Goeker M."/>
        </authorList>
    </citation>
    <scope>NUCLEOTIDE SEQUENCE [LARGE SCALE GENOMIC DNA]</scope>
    <source>
        <strain evidence="4 5">DSM 13481</strain>
    </source>
</reference>
<organism evidence="4 5">
    <name type="scientific">Thermosipho japonicus</name>
    <dbReference type="NCBI Taxonomy" id="90323"/>
    <lineage>
        <taxon>Bacteria</taxon>
        <taxon>Thermotogati</taxon>
        <taxon>Thermotogota</taxon>
        <taxon>Thermotogae</taxon>
        <taxon>Thermotogales</taxon>
        <taxon>Fervidobacteriaceae</taxon>
        <taxon>Thermosipho</taxon>
    </lineage>
</organism>